<protein>
    <submittedName>
        <fullName evidence="1">Uncharacterized protein</fullName>
    </submittedName>
</protein>
<accession>A0ACC2VNV3</accession>
<proteinExistence type="predicted"/>
<evidence type="ECO:0000313" key="1">
    <source>
        <dbReference type="EMBL" id="KAJ9100760.1"/>
    </source>
</evidence>
<sequence length="214" mass="23503">MVQMQGLTSPPRTPRSTNDPKSVRSHAPVTPLCPSPTPQQPKYSHPYGIQSTSSGVLSSSRGTSSPNTVISTHSYQQHKSNQSMRSLLRNSSSVDDLAQSASGNSELAHSSNKENIEQASLLGRKYDSVRTRKRTLAQRASMSDLSTMVRDTPGEWETDISASPRKHVAEMRAALLKGDTTGSRSKVCRSSDRRPELGEWQRELDNLSVRLLTV</sequence>
<keyword evidence="2" id="KW-1185">Reference proteome</keyword>
<evidence type="ECO:0000313" key="2">
    <source>
        <dbReference type="Proteomes" id="UP001241377"/>
    </source>
</evidence>
<name>A0ACC2VNV3_9TREE</name>
<comment type="caution">
    <text evidence="1">The sequence shown here is derived from an EMBL/GenBank/DDBJ whole genome shotgun (WGS) entry which is preliminary data.</text>
</comment>
<gene>
    <name evidence="1" type="ORF">QFC19_005499</name>
</gene>
<reference evidence="1" key="1">
    <citation type="submission" date="2023-04" db="EMBL/GenBank/DDBJ databases">
        <title>Draft Genome sequencing of Naganishia species isolated from polar environments using Oxford Nanopore Technology.</title>
        <authorList>
            <person name="Leo P."/>
            <person name="Venkateswaran K."/>
        </authorList>
    </citation>
    <scope>NUCLEOTIDE SEQUENCE</scope>
    <source>
        <strain evidence="1">MNA-CCFEE 5261</strain>
    </source>
</reference>
<organism evidence="1 2">
    <name type="scientific">Naganishia cerealis</name>
    <dbReference type="NCBI Taxonomy" id="610337"/>
    <lineage>
        <taxon>Eukaryota</taxon>
        <taxon>Fungi</taxon>
        <taxon>Dikarya</taxon>
        <taxon>Basidiomycota</taxon>
        <taxon>Agaricomycotina</taxon>
        <taxon>Tremellomycetes</taxon>
        <taxon>Filobasidiales</taxon>
        <taxon>Filobasidiaceae</taxon>
        <taxon>Naganishia</taxon>
    </lineage>
</organism>
<dbReference type="Proteomes" id="UP001241377">
    <property type="component" value="Unassembled WGS sequence"/>
</dbReference>
<dbReference type="EMBL" id="JASBWR010000062">
    <property type="protein sequence ID" value="KAJ9100760.1"/>
    <property type="molecule type" value="Genomic_DNA"/>
</dbReference>